<organism evidence="2 3">
    <name type="scientific">Candidatus Endonucleibacter bathymodioli</name>
    <dbReference type="NCBI Taxonomy" id="539814"/>
    <lineage>
        <taxon>Bacteria</taxon>
        <taxon>Pseudomonadati</taxon>
        <taxon>Pseudomonadota</taxon>
        <taxon>Gammaproteobacteria</taxon>
        <taxon>Oceanospirillales</taxon>
        <taxon>Endozoicomonadaceae</taxon>
        <taxon>Candidatus Endonucleibacter</taxon>
    </lineage>
</organism>
<evidence type="ECO:0000313" key="3">
    <source>
        <dbReference type="Proteomes" id="UP001178148"/>
    </source>
</evidence>
<protein>
    <submittedName>
        <fullName evidence="2">DUF58 domain-containing protein</fullName>
    </submittedName>
</protein>
<gene>
    <name evidence="2" type="ORF">QS748_07280</name>
</gene>
<feature type="domain" description="DUF58" evidence="1">
    <location>
        <begin position="50"/>
        <end position="270"/>
    </location>
</feature>
<proteinExistence type="predicted"/>
<dbReference type="InterPro" id="IPR002881">
    <property type="entry name" value="DUF58"/>
</dbReference>
<dbReference type="Pfam" id="PF01882">
    <property type="entry name" value="DUF58"/>
    <property type="match status" value="1"/>
</dbReference>
<dbReference type="PANTHER" id="PTHR33608">
    <property type="entry name" value="BLL2464 PROTEIN"/>
    <property type="match status" value="1"/>
</dbReference>
<reference evidence="2 3" key="1">
    <citation type="journal article" date="2023" name="bioRxiv">
        <title>An intranuclear bacterial parasite of deep-sea mussels expresses apoptosis inhibitors acquired from its host.</title>
        <authorList>
            <person name="Gonzalez Porras M.A."/>
            <person name="Assie A."/>
            <person name="Tietjen M."/>
            <person name="Violette M."/>
            <person name="Kleiner M."/>
            <person name="Gruber-Vodicka H."/>
            <person name="Dubilier N."/>
            <person name="Leisch N."/>
        </authorList>
    </citation>
    <scope>NUCLEOTIDE SEQUENCE [LARGE SCALE GENOMIC DNA]</scope>
    <source>
        <strain evidence="2">IAP13</strain>
    </source>
</reference>
<name>A0AA90SMM1_9GAMM</name>
<dbReference type="InterPro" id="IPR036465">
    <property type="entry name" value="vWFA_dom_sf"/>
</dbReference>
<dbReference type="SUPFAM" id="SSF53300">
    <property type="entry name" value="vWA-like"/>
    <property type="match status" value="1"/>
</dbReference>
<dbReference type="AlphaFoldDB" id="A0AA90SMM1"/>
<keyword evidence="3" id="KW-1185">Reference proteome</keyword>
<evidence type="ECO:0000259" key="1">
    <source>
        <dbReference type="Pfam" id="PF01882"/>
    </source>
</evidence>
<accession>A0AA90SMM1</accession>
<dbReference type="PANTHER" id="PTHR33608:SF12">
    <property type="entry name" value="DUF58 DOMAIN-CONTAINING PROTEIN"/>
    <property type="match status" value="1"/>
</dbReference>
<dbReference type="EMBL" id="JASXSV010000009">
    <property type="protein sequence ID" value="MDP0588991.1"/>
    <property type="molecule type" value="Genomic_DNA"/>
</dbReference>
<dbReference type="Proteomes" id="UP001178148">
    <property type="component" value="Unassembled WGS sequence"/>
</dbReference>
<sequence length="317" mass="36500">MNGIYSELKELIQLRLKARKLNIFRNTVPKSQLAGGSLSSYKGRGIDFDEVRAYQPGDDIRTIDWRVTARRSKPHTKVFREERERPVLIILDQSHSLFFGSQLNFKSVTACEIAAMLSWATLYHGDRIGGVIFNEKSLCNIRPKHSKTALIHFLQKAEELNNQLHLSAAPSQAPTGYFSKALRHARRVAHPGTQIFIISDFKDLNDDATQLMAQLRRHCEIIAFQISDPLEQELPKPDTYVVTNGVHRYTLDSRKRNHRQQFRDYQQAQTKKIQRRLREYRIPLTQISSGKETVPQLLLRFSAKRPSSHLGSLKSEI</sequence>
<comment type="caution">
    <text evidence="2">The sequence shown here is derived from an EMBL/GenBank/DDBJ whole genome shotgun (WGS) entry which is preliminary data.</text>
</comment>
<evidence type="ECO:0000313" key="2">
    <source>
        <dbReference type="EMBL" id="MDP0588991.1"/>
    </source>
</evidence>